<keyword evidence="11" id="KW-0648">Protein biosynthesis</keyword>
<gene>
    <name evidence="11" type="ORF">QJS04_geneDACA008359</name>
</gene>
<dbReference type="PANTHER" id="PTHR23115">
    <property type="entry name" value="TRANSLATION FACTOR"/>
    <property type="match status" value="1"/>
</dbReference>
<dbReference type="Gene3D" id="3.40.50.300">
    <property type="entry name" value="P-loop containing nucleotide triphosphate hydrolases"/>
    <property type="match status" value="1"/>
</dbReference>
<dbReference type="PROSITE" id="PS51722">
    <property type="entry name" value="G_TR_2"/>
    <property type="match status" value="1"/>
</dbReference>
<evidence type="ECO:0000259" key="9">
    <source>
        <dbReference type="PROSITE" id="PS50199"/>
    </source>
</evidence>
<keyword evidence="12" id="KW-1185">Reference proteome</keyword>
<evidence type="ECO:0000256" key="3">
    <source>
        <dbReference type="ARBA" id="ARBA00022723"/>
    </source>
</evidence>
<dbReference type="InterPro" id="IPR027417">
    <property type="entry name" value="P-loop_NTPase"/>
</dbReference>
<evidence type="ECO:0000256" key="5">
    <source>
        <dbReference type="ARBA" id="ARBA00022771"/>
    </source>
</evidence>
<reference evidence="11" key="1">
    <citation type="journal article" date="2023" name="Nat. Commun.">
        <title>Diploid and tetraploid genomes of Acorus and the evolution of monocots.</title>
        <authorList>
            <person name="Ma L."/>
            <person name="Liu K.W."/>
            <person name="Li Z."/>
            <person name="Hsiao Y.Y."/>
            <person name="Qi Y."/>
            <person name="Fu T."/>
            <person name="Tang G.D."/>
            <person name="Zhang D."/>
            <person name="Sun W.H."/>
            <person name="Liu D.K."/>
            <person name="Li Y."/>
            <person name="Chen G.Z."/>
            <person name="Liu X.D."/>
            <person name="Liao X.Y."/>
            <person name="Jiang Y.T."/>
            <person name="Yu X."/>
            <person name="Hao Y."/>
            <person name="Huang J."/>
            <person name="Zhao X.W."/>
            <person name="Ke S."/>
            <person name="Chen Y.Y."/>
            <person name="Wu W.L."/>
            <person name="Hsu J.L."/>
            <person name="Lin Y.F."/>
            <person name="Huang M.D."/>
            <person name="Li C.Y."/>
            <person name="Huang L."/>
            <person name="Wang Z.W."/>
            <person name="Zhao X."/>
            <person name="Zhong W.Y."/>
            <person name="Peng D.H."/>
            <person name="Ahmad S."/>
            <person name="Lan S."/>
            <person name="Zhang J.S."/>
            <person name="Tsai W.C."/>
            <person name="Van de Peer Y."/>
            <person name="Liu Z.J."/>
        </authorList>
    </citation>
    <scope>NUCLEOTIDE SEQUENCE</scope>
    <source>
        <strain evidence="11">SCP</strain>
    </source>
</reference>
<dbReference type="InterPro" id="IPR000795">
    <property type="entry name" value="T_Tr_GTP-bd_dom"/>
</dbReference>
<dbReference type="GO" id="GO:0008270">
    <property type="term" value="F:zinc ion binding"/>
    <property type="evidence" value="ECO:0007669"/>
    <property type="project" value="UniProtKB-KW"/>
</dbReference>
<reference evidence="11" key="2">
    <citation type="submission" date="2023-06" db="EMBL/GenBank/DDBJ databases">
        <authorList>
            <person name="Ma L."/>
            <person name="Liu K.-W."/>
            <person name="Li Z."/>
            <person name="Hsiao Y.-Y."/>
            <person name="Qi Y."/>
            <person name="Fu T."/>
            <person name="Tang G."/>
            <person name="Zhang D."/>
            <person name="Sun W.-H."/>
            <person name="Liu D.-K."/>
            <person name="Li Y."/>
            <person name="Chen G.-Z."/>
            <person name="Liu X.-D."/>
            <person name="Liao X.-Y."/>
            <person name="Jiang Y.-T."/>
            <person name="Yu X."/>
            <person name="Hao Y."/>
            <person name="Huang J."/>
            <person name="Zhao X.-W."/>
            <person name="Ke S."/>
            <person name="Chen Y.-Y."/>
            <person name="Wu W.-L."/>
            <person name="Hsu J.-L."/>
            <person name="Lin Y.-F."/>
            <person name="Huang M.-D."/>
            <person name="Li C.-Y."/>
            <person name="Huang L."/>
            <person name="Wang Z.-W."/>
            <person name="Zhao X."/>
            <person name="Zhong W.-Y."/>
            <person name="Peng D.-H."/>
            <person name="Ahmad S."/>
            <person name="Lan S."/>
            <person name="Zhang J.-S."/>
            <person name="Tsai W.-C."/>
            <person name="Van De Peer Y."/>
            <person name="Liu Z.-J."/>
        </authorList>
    </citation>
    <scope>NUCLEOTIDE SEQUENCE</scope>
    <source>
        <strain evidence="11">SCP</strain>
        <tissue evidence="11">Leaves</tissue>
    </source>
</reference>
<dbReference type="SUPFAM" id="SSF52540">
    <property type="entry name" value="P-loop containing nucleoside triphosphate hydrolases"/>
    <property type="match status" value="1"/>
</dbReference>
<comment type="caution">
    <text evidence="11">The sequence shown here is derived from an EMBL/GenBank/DDBJ whole genome shotgun (WGS) entry which is preliminary data.</text>
</comment>
<keyword evidence="6" id="KW-0862">Zinc</keyword>
<evidence type="ECO:0000256" key="7">
    <source>
        <dbReference type="ARBA" id="ARBA00023134"/>
    </source>
</evidence>
<dbReference type="Pfam" id="PF00009">
    <property type="entry name" value="GTP_EFTU"/>
    <property type="match status" value="1"/>
</dbReference>
<dbReference type="SUPFAM" id="SSF50447">
    <property type="entry name" value="Translation proteins"/>
    <property type="match status" value="1"/>
</dbReference>
<evidence type="ECO:0000256" key="8">
    <source>
        <dbReference type="PROSITE-ProRule" id="PRU00322"/>
    </source>
</evidence>
<evidence type="ECO:0000256" key="4">
    <source>
        <dbReference type="ARBA" id="ARBA00022741"/>
    </source>
</evidence>
<dbReference type="Proteomes" id="UP001179952">
    <property type="component" value="Unassembled WGS sequence"/>
</dbReference>
<organism evidence="11 12">
    <name type="scientific">Acorus gramineus</name>
    <name type="common">Dwarf sweet flag</name>
    <dbReference type="NCBI Taxonomy" id="55184"/>
    <lineage>
        <taxon>Eukaryota</taxon>
        <taxon>Viridiplantae</taxon>
        <taxon>Streptophyta</taxon>
        <taxon>Embryophyta</taxon>
        <taxon>Tracheophyta</taxon>
        <taxon>Spermatophyta</taxon>
        <taxon>Magnoliopsida</taxon>
        <taxon>Liliopsida</taxon>
        <taxon>Acoraceae</taxon>
        <taxon>Acorus</taxon>
    </lineage>
</organism>
<evidence type="ECO:0000256" key="6">
    <source>
        <dbReference type="ARBA" id="ARBA00022833"/>
    </source>
</evidence>
<evidence type="ECO:0000256" key="1">
    <source>
        <dbReference type="ARBA" id="ARBA00003982"/>
    </source>
</evidence>
<dbReference type="InterPro" id="IPR036443">
    <property type="entry name" value="Znf_RanBP2_sf"/>
</dbReference>
<dbReference type="Gene3D" id="2.40.30.10">
    <property type="entry name" value="Translation factors"/>
    <property type="match status" value="2"/>
</dbReference>
<keyword evidence="3" id="KW-0479">Metal-binding</keyword>
<keyword evidence="11" id="KW-0251">Elongation factor</keyword>
<comment type="similarity">
    <text evidence="2">Belongs to the TRAFAC class translation factor GTPase superfamily. Classic translation factor GTPase family. EF-Tu/EF-1A subfamily.</text>
</comment>
<evidence type="ECO:0000256" key="2">
    <source>
        <dbReference type="ARBA" id="ARBA00007249"/>
    </source>
</evidence>
<dbReference type="InterPro" id="IPR001876">
    <property type="entry name" value="Znf_RanBP2"/>
</dbReference>
<dbReference type="Pfam" id="PF22594">
    <property type="entry name" value="GTP-eEF1A_C"/>
    <property type="match status" value="1"/>
</dbReference>
<dbReference type="SUPFAM" id="SSF50465">
    <property type="entry name" value="EF-Tu/eEF-1alpha/eIF2-gamma C-terminal domain"/>
    <property type="match status" value="1"/>
</dbReference>
<keyword evidence="4" id="KW-0547">Nucleotide-binding</keyword>
<dbReference type="InterPro" id="IPR009001">
    <property type="entry name" value="Transl_elong_EF1A/Init_IF2_C"/>
</dbReference>
<dbReference type="PROSITE" id="PS50199">
    <property type="entry name" value="ZF_RANBP2_2"/>
    <property type="match status" value="1"/>
</dbReference>
<dbReference type="InterPro" id="IPR009000">
    <property type="entry name" value="Transl_B-barrel_sf"/>
</dbReference>
<dbReference type="InterPro" id="IPR050100">
    <property type="entry name" value="TRAFAC_GTPase_members"/>
</dbReference>
<dbReference type="Gene3D" id="4.10.1060.10">
    <property type="entry name" value="Zinc finger, RanBP2-type"/>
    <property type="match status" value="1"/>
</dbReference>
<dbReference type="PROSITE" id="PS01358">
    <property type="entry name" value="ZF_RANBP2_1"/>
    <property type="match status" value="1"/>
</dbReference>
<keyword evidence="7" id="KW-0342">GTP-binding</keyword>
<feature type="domain" description="RanBP2-type" evidence="9">
    <location>
        <begin position="45"/>
        <end position="74"/>
    </location>
</feature>
<feature type="domain" description="Tr-type G" evidence="10">
    <location>
        <begin position="179"/>
        <end position="405"/>
    </location>
</feature>
<dbReference type="GO" id="GO:0005525">
    <property type="term" value="F:GTP binding"/>
    <property type="evidence" value="ECO:0007669"/>
    <property type="project" value="UniProtKB-KW"/>
</dbReference>
<dbReference type="GO" id="GO:0003924">
    <property type="term" value="F:GTPase activity"/>
    <property type="evidence" value="ECO:0007669"/>
    <property type="project" value="InterPro"/>
</dbReference>
<accession>A0AAV9AJ11</accession>
<dbReference type="InterPro" id="IPR054696">
    <property type="entry name" value="GTP-eEF1A_C"/>
</dbReference>
<proteinExistence type="inferred from homology"/>
<dbReference type="SUPFAM" id="SSF90209">
    <property type="entry name" value="Ran binding protein zinc finger-like"/>
    <property type="match status" value="1"/>
</dbReference>
<sequence>MSRKANHGIDYDEGYYDYDVYDDYDAEEEQEEYGKSTVVNQSRTKPGIWRCSICTLDNGDSFTSCEICGTVRASLIDSHSNGQCGRAPTRTSNVCEKKETVEFHENTERMGNIRPPVSKPSQIKTSKTRNFADYVDQQVLCKDMHSIDLKKSSSHRKSNSNVQYKPESWMNLEQDEGIIYQLNLAIVGHVDSGKSTLSGRLLQLLGRISSKEMHKYERDAKEKGKGSFAYAWVMDESSEERERGITMTVAVAHFKSKRYRVVVLDSPGHKDFVPNMISGTTQADAAILVVDASVGAFEAGMDGNGVGQTREHAQLIRSFGVDQIIIAVNKMEVVDYSRERFDLIKVQLGSFLHSCGFKESLVSWVPISCMKNQNLVTVASDVLLSSWYHGPSLLEAIDSLQPPVRDITKPLRMPICDVVQSGASGQVLVMPIGELATVRSIECDSRKCSIARAGDNASVSLQGIDLGHLMSGMVLCHQDFPVAVATHMELKVLTLDITMPILIGTQVVLDGAVCVEEFSECRALGRVFLRALGNTVAVGIVNRVIEN</sequence>
<name>A0AAV9AJ11_ACOGR</name>
<protein>
    <submittedName>
        <fullName evidence="11">Elongation factor 1-alpha 1</fullName>
    </submittedName>
</protein>
<evidence type="ECO:0000313" key="12">
    <source>
        <dbReference type="Proteomes" id="UP001179952"/>
    </source>
</evidence>
<comment type="function">
    <text evidence="1">This protein promotes the GTP-dependent binding of aminoacyl-tRNA to the A-site of ribosomes during protein biosynthesis.</text>
</comment>
<dbReference type="CDD" id="cd01883">
    <property type="entry name" value="EF1_alpha"/>
    <property type="match status" value="1"/>
</dbReference>
<dbReference type="FunFam" id="3.40.50.300:FF:001277">
    <property type="entry name" value="Elongation factor 1 alpha-like protein"/>
    <property type="match status" value="1"/>
</dbReference>
<dbReference type="EMBL" id="JAUJYN010000009">
    <property type="protein sequence ID" value="KAK1264329.1"/>
    <property type="molecule type" value="Genomic_DNA"/>
</dbReference>
<dbReference type="PRINTS" id="PR00315">
    <property type="entry name" value="ELONGATNFCT"/>
</dbReference>
<dbReference type="GO" id="GO:0003746">
    <property type="term" value="F:translation elongation factor activity"/>
    <property type="evidence" value="ECO:0007669"/>
    <property type="project" value="UniProtKB-KW"/>
</dbReference>
<evidence type="ECO:0000259" key="10">
    <source>
        <dbReference type="PROSITE" id="PS51722"/>
    </source>
</evidence>
<dbReference type="AlphaFoldDB" id="A0AAV9AJ11"/>
<keyword evidence="5 8" id="KW-0863">Zinc-finger</keyword>
<evidence type="ECO:0000313" key="11">
    <source>
        <dbReference type="EMBL" id="KAK1264329.1"/>
    </source>
</evidence>